<feature type="domain" description="Glycosyltransferase RgtA/B/C/D-like" evidence="9">
    <location>
        <begin position="65"/>
        <end position="227"/>
    </location>
</feature>
<feature type="transmembrane region" description="Helical" evidence="8">
    <location>
        <begin position="116"/>
        <end position="132"/>
    </location>
</feature>
<keyword evidence="12" id="KW-1185">Reference proteome</keyword>
<dbReference type="Pfam" id="PF13231">
    <property type="entry name" value="PMT_2"/>
    <property type="match status" value="1"/>
</dbReference>
<protein>
    <submittedName>
        <fullName evidence="11">Glycosyltransferase family 39 protein</fullName>
    </submittedName>
</protein>
<evidence type="ECO:0000256" key="3">
    <source>
        <dbReference type="ARBA" id="ARBA00022676"/>
    </source>
</evidence>
<dbReference type="PANTHER" id="PTHR33908">
    <property type="entry name" value="MANNOSYLTRANSFERASE YKCB-RELATED"/>
    <property type="match status" value="1"/>
</dbReference>
<feature type="transmembrane region" description="Helical" evidence="8">
    <location>
        <begin position="386"/>
        <end position="404"/>
    </location>
</feature>
<feature type="transmembrane region" description="Helical" evidence="8">
    <location>
        <begin position="89"/>
        <end position="110"/>
    </location>
</feature>
<organism evidence="11 12">
    <name type="scientific">Duganella aceris</name>
    <dbReference type="NCBI Taxonomy" id="2703883"/>
    <lineage>
        <taxon>Bacteria</taxon>
        <taxon>Pseudomonadati</taxon>
        <taxon>Pseudomonadota</taxon>
        <taxon>Betaproteobacteria</taxon>
        <taxon>Burkholderiales</taxon>
        <taxon>Oxalobacteraceae</taxon>
        <taxon>Telluria group</taxon>
        <taxon>Duganella</taxon>
    </lineage>
</organism>
<feature type="transmembrane region" description="Helical" evidence="8">
    <location>
        <begin position="298"/>
        <end position="315"/>
    </location>
</feature>
<keyword evidence="5 8" id="KW-0812">Transmembrane</keyword>
<proteinExistence type="predicted"/>
<evidence type="ECO:0000313" key="12">
    <source>
        <dbReference type="Proteomes" id="UP000666369"/>
    </source>
</evidence>
<evidence type="ECO:0000256" key="4">
    <source>
        <dbReference type="ARBA" id="ARBA00022679"/>
    </source>
</evidence>
<dbReference type="InterPro" id="IPR040845">
    <property type="entry name" value="Arnt_C"/>
</dbReference>
<dbReference type="Pfam" id="PF18583">
    <property type="entry name" value="Arnt_C"/>
    <property type="match status" value="1"/>
</dbReference>
<feature type="transmembrane region" description="Helical" evidence="8">
    <location>
        <begin position="321"/>
        <end position="338"/>
    </location>
</feature>
<dbReference type="EMBL" id="JAADJT010000004">
    <property type="protein sequence ID" value="NGZ84784.1"/>
    <property type="molecule type" value="Genomic_DNA"/>
</dbReference>
<keyword evidence="3" id="KW-0328">Glycosyltransferase</keyword>
<evidence type="ECO:0000256" key="2">
    <source>
        <dbReference type="ARBA" id="ARBA00022475"/>
    </source>
</evidence>
<feature type="domain" description="Aminoarabinose transferase C-terminal" evidence="10">
    <location>
        <begin position="444"/>
        <end position="548"/>
    </location>
</feature>
<comment type="caution">
    <text evidence="11">The sequence shown here is derived from an EMBL/GenBank/DDBJ whole genome shotgun (WGS) entry which is preliminary data.</text>
</comment>
<feature type="transmembrane region" description="Helical" evidence="8">
    <location>
        <begin position="211"/>
        <end position="232"/>
    </location>
</feature>
<dbReference type="RefSeq" id="WP_166102346.1">
    <property type="nucleotide sequence ID" value="NZ_JAADJT010000004.1"/>
</dbReference>
<evidence type="ECO:0000256" key="7">
    <source>
        <dbReference type="ARBA" id="ARBA00023136"/>
    </source>
</evidence>
<comment type="subcellular location">
    <subcellularLocation>
        <location evidence="1">Cell membrane</location>
        <topology evidence="1">Multi-pass membrane protein</topology>
    </subcellularLocation>
</comment>
<feature type="transmembrane region" description="Helical" evidence="8">
    <location>
        <begin position="12"/>
        <end position="32"/>
    </location>
</feature>
<evidence type="ECO:0000256" key="1">
    <source>
        <dbReference type="ARBA" id="ARBA00004651"/>
    </source>
</evidence>
<sequence length="553" mass="61343">MSDFFRSKAALYLLAACFILLSLLVLDIRTLIPPDEGRYAEMAREMFVTGDWVTTRLNGIKYFEKPPLHTWMSALSFTLFGPGEWQARLWNGVCGIFGVLMVGYTGQRIFGGRSGLYAAMVLASMTFWAAASQFNSLDLGVAATMSLALCALLIAQQDDVDTAQRHRWMLLCWAGMALSLLAKGLIGIVLPGGVLFIYALTSGDRGIWRRLHPFSGLALFLLMSLPWFLLVAQRNPEQPQFFFIHEHWDRFFLKTHHREGPWYYFLVLLLPATLPWIVALPASLALARKRMEGRFQTTRLLLAWIGFILFFFSISKSKLPGYMLPVFPALALLAGVYLERASRATALSLAALLAVVGAIGLAFTPYTGKLAQTPTNLAIYVSMQPMLSLAFLAALLAGVAAWFAERRGLRGTMVLAAALGGWLLTQFTMAAYEPYGRFRAGTDLVQAIRGELTEAATIYSVGTYQQSMTFYMGHTVIPVQYTDELEFGLQQEPQRGIATLEQFYARWRQDAAGGKPQYAIVNAGLFGRLQQQGLPMSIRARTDDLVLVSGTAP</sequence>
<evidence type="ECO:0000256" key="8">
    <source>
        <dbReference type="SAM" id="Phobius"/>
    </source>
</evidence>
<dbReference type="InterPro" id="IPR038731">
    <property type="entry name" value="RgtA/B/C-like"/>
</dbReference>
<feature type="transmembrane region" description="Helical" evidence="8">
    <location>
        <begin position="139"/>
        <end position="156"/>
    </location>
</feature>
<evidence type="ECO:0000256" key="5">
    <source>
        <dbReference type="ARBA" id="ARBA00022692"/>
    </source>
</evidence>
<reference evidence="11 12" key="1">
    <citation type="submission" date="2020-01" db="EMBL/GenBank/DDBJ databases">
        <authorList>
            <person name="Lee S.D."/>
        </authorList>
    </citation>
    <scope>NUCLEOTIDE SEQUENCE [LARGE SCALE GENOMIC DNA]</scope>
    <source>
        <strain evidence="11 12">SAP-35</strain>
    </source>
</reference>
<keyword evidence="7 8" id="KW-0472">Membrane</keyword>
<keyword evidence="4" id="KW-0808">Transferase</keyword>
<feature type="transmembrane region" description="Helical" evidence="8">
    <location>
        <begin position="168"/>
        <end position="199"/>
    </location>
</feature>
<gene>
    <name evidence="11" type="ORF">GW587_11015</name>
</gene>
<feature type="transmembrane region" description="Helical" evidence="8">
    <location>
        <begin position="411"/>
        <end position="432"/>
    </location>
</feature>
<keyword evidence="2" id="KW-1003">Cell membrane</keyword>
<evidence type="ECO:0000259" key="10">
    <source>
        <dbReference type="Pfam" id="PF18583"/>
    </source>
</evidence>
<dbReference type="Proteomes" id="UP000666369">
    <property type="component" value="Unassembled WGS sequence"/>
</dbReference>
<reference evidence="12" key="2">
    <citation type="submission" date="2023-07" db="EMBL/GenBank/DDBJ databases">
        <title>Duganella aceri sp. nov., isolated from tree sap.</title>
        <authorList>
            <person name="Kim I.S."/>
        </authorList>
    </citation>
    <scope>NUCLEOTIDE SEQUENCE [LARGE SCALE GENOMIC DNA]</scope>
    <source>
        <strain evidence="12">SAP-35</strain>
    </source>
</reference>
<feature type="transmembrane region" description="Helical" evidence="8">
    <location>
        <begin position="345"/>
        <end position="366"/>
    </location>
</feature>
<keyword evidence="6 8" id="KW-1133">Transmembrane helix</keyword>
<evidence type="ECO:0000313" key="11">
    <source>
        <dbReference type="EMBL" id="NGZ84784.1"/>
    </source>
</evidence>
<name>A0ABX0FJY9_9BURK</name>
<dbReference type="InterPro" id="IPR050297">
    <property type="entry name" value="LipidA_mod_glycosyltrf_83"/>
</dbReference>
<feature type="transmembrane region" description="Helical" evidence="8">
    <location>
        <begin position="262"/>
        <end position="286"/>
    </location>
</feature>
<evidence type="ECO:0000256" key="6">
    <source>
        <dbReference type="ARBA" id="ARBA00022989"/>
    </source>
</evidence>
<dbReference type="PANTHER" id="PTHR33908:SF3">
    <property type="entry name" value="UNDECAPRENYL PHOSPHATE-ALPHA-4-AMINO-4-DEOXY-L-ARABINOSE ARABINOSYL TRANSFERASE"/>
    <property type="match status" value="1"/>
</dbReference>
<evidence type="ECO:0000259" key="9">
    <source>
        <dbReference type="Pfam" id="PF13231"/>
    </source>
</evidence>
<accession>A0ABX0FJY9</accession>